<sequence>MPAFTKSIPVALLVGASALASPIAPQNMTGQDLCIAPCILSTGHQICALPYNDINTDDPATFTKFRPSNIDMSTFAKSVKECKIALNGNYVNGNASLNSSSTSNSNSTLQSNDSQSAVLHAATHRNGSAPGVTNGPARTSVSGLAENSRVSESASESGSRGSTLGNSLAADLSPGSNSLSASSTNSDLSTFGTDTGAGSFSNSGIITGLSASPSLPSHYGVDSSTLTGLANGLDSNLGLSYGAPSVNTGSTTAPAIQHLSADVQPDSMSSPARYEATNTINGHSTGTGTSVNPSKVTNSVSRQPSSVSPPKVSESIDGQIGSADSINKNPAGPSGRVGITRPAQLSTPNTPSISSPLDVSQSTGSQTSSSNGVEVSGSANPGNTSGTSAHVNVASSSAAQSNPSSSDRLHISEADEQVGSSVSENLKTSVSNGANIGQTATQKASLAVSED</sequence>
<proteinExistence type="predicted"/>
<dbReference type="EMBL" id="MU794986">
    <property type="protein sequence ID" value="KAJ3813705.1"/>
    <property type="molecule type" value="Genomic_DNA"/>
</dbReference>
<evidence type="ECO:0000313" key="2">
    <source>
        <dbReference type="Proteomes" id="UP001163835"/>
    </source>
</evidence>
<protein>
    <submittedName>
        <fullName evidence="1">Uncharacterized protein</fullName>
    </submittedName>
</protein>
<name>A0ACC1UAE5_9AGAR</name>
<gene>
    <name evidence="1" type="ORF">F5876DRAFT_62944</name>
</gene>
<comment type="caution">
    <text evidence="1">The sequence shown here is derived from an EMBL/GenBank/DDBJ whole genome shotgun (WGS) entry which is preliminary data.</text>
</comment>
<evidence type="ECO:0000313" key="1">
    <source>
        <dbReference type="EMBL" id="KAJ3813705.1"/>
    </source>
</evidence>
<organism evidence="1 2">
    <name type="scientific">Lentinula aff. lateritia</name>
    <dbReference type="NCBI Taxonomy" id="2804960"/>
    <lineage>
        <taxon>Eukaryota</taxon>
        <taxon>Fungi</taxon>
        <taxon>Dikarya</taxon>
        <taxon>Basidiomycota</taxon>
        <taxon>Agaricomycotina</taxon>
        <taxon>Agaricomycetes</taxon>
        <taxon>Agaricomycetidae</taxon>
        <taxon>Agaricales</taxon>
        <taxon>Marasmiineae</taxon>
        <taxon>Omphalotaceae</taxon>
        <taxon>Lentinula</taxon>
    </lineage>
</organism>
<accession>A0ACC1UAE5</accession>
<keyword evidence="2" id="KW-1185">Reference proteome</keyword>
<reference evidence="1" key="1">
    <citation type="submission" date="2022-09" db="EMBL/GenBank/DDBJ databases">
        <title>A Global Phylogenomic Analysis of the Shiitake Genus Lentinula.</title>
        <authorList>
            <consortium name="DOE Joint Genome Institute"/>
            <person name="Sierra-Patev S."/>
            <person name="Min B."/>
            <person name="Naranjo-Ortiz M."/>
            <person name="Looney B."/>
            <person name="Konkel Z."/>
            <person name="Slot J.C."/>
            <person name="Sakamoto Y."/>
            <person name="Steenwyk J.L."/>
            <person name="Rokas A."/>
            <person name="Carro J."/>
            <person name="Camarero S."/>
            <person name="Ferreira P."/>
            <person name="Molpeceres G."/>
            <person name="Ruiz-Duenas F.J."/>
            <person name="Serrano A."/>
            <person name="Henrissat B."/>
            <person name="Drula E."/>
            <person name="Hughes K.W."/>
            <person name="Mata J.L."/>
            <person name="Ishikawa N.K."/>
            <person name="Vargas-Isla R."/>
            <person name="Ushijima S."/>
            <person name="Smith C.A."/>
            <person name="Ahrendt S."/>
            <person name="Andreopoulos W."/>
            <person name="He G."/>
            <person name="Labutti K."/>
            <person name="Lipzen A."/>
            <person name="Ng V."/>
            <person name="Riley R."/>
            <person name="Sandor L."/>
            <person name="Barry K."/>
            <person name="Martinez A.T."/>
            <person name="Xiao Y."/>
            <person name="Gibbons J.G."/>
            <person name="Terashima K."/>
            <person name="Grigoriev I.V."/>
            <person name="Hibbett D.S."/>
        </authorList>
    </citation>
    <scope>NUCLEOTIDE SEQUENCE</scope>
    <source>
        <strain evidence="1">TMI1499</strain>
    </source>
</reference>
<dbReference type="Proteomes" id="UP001163835">
    <property type="component" value="Unassembled WGS sequence"/>
</dbReference>